<reference evidence="10 11" key="1">
    <citation type="journal article" date="2012" name="J. Bacteriol.">
        <title>Complete Genome Sequence of the BTEX-Degrading Bacterium Pseudoxanthomonas spadix BD-a59.</title>
        <authorList>
            <person name="Lee S.H."/>
            <person name="Jin H.M."/>
            <person name="Lee H.J."/>
            <person name="Kim J.M."/>
            <person name="Jeon C.O."/>
        </authorList>
    </citation>
    <scope>NUCLEOTIDE SEQUENCE [LARGE SCALE GENOMIC DNA]</scope>
    <source>
        <strain evidence="10 11">BD-a59</strain>
    </source>
</reference>
<feature type="domain" description="Mechanosensitive ion channel MscS C-terminal" evidence="9">
    <location>
        <begin position="180"/>
        <end position="261"/>
    </location>
</feature>
<comment type="subunit">
    <text evidence="7">Homoheptamer.</text>
</comment>
<dbReference type="RefSeq" id="WP_014160607.1">
    <property type="nucleotide sequence ID" value="NC_016147.2"/>
</dbReference>
<dbReference type="eggNOG" id="COG0668">
    <property type="taxonomic scope" value="Bacteria"/>
</dbReference>
<feature type="domain" description="Mechanosensitive ion channel MscS" evidence="8">
    <location>
        <begin position="107"/>
        <end position="173"/>
    </location>
</feature>
<dbReference type="STRING" id="1045855.DSC_08905"/>
<dbReference type="Gene3D" id="1.10.287.1260">
    <property type="match status" value="1"/>
</dbReference>
<comment type="subcellular location">
    <subcellularLocation>
        <location evidence="7">Cell inner membrane</location>
        <topology evidence="7">Multi-pass membrane protein</topology>
    </subcellularLocation>
    <subcellularLocation>
        <location evidence="1">Cell membrane</location>
        <topology evidence="1">Multi-pass membrane protein</topology>
    </subcellularLocation>
</comment>
<protein>
    <recommendedName>
        <fullName evidence="7">Small-conductance mechanosensitive channel</fullName>
    </recommendedName>
</protein>
<gene>
    <name evidence="10" type="ordered locus">DSC_08905</name>
</gene>
<evidence type="ECO:0000256" key="2">
    <source>
        <dbReference type="ARBA" id="ARBA00008017"/>
    </source>
</evidence>
<evidence type="ECO:0000256" key="5">
    <source>
        <dbReference type="ARBA" id="ARBA00022989"/>
    </source>
</evidence>
<comment type="similarity">
    <text evidence="2 7">Belongs to the MscS (TC 1.A.23) family.</text>
</comment>
<sequence>MEKWWNPARQQHWGEVALQIGIKVAIALLALWVGLRVARWMSSLATRGMSRAELEPTAIQFTARVLYVVLVVLLLLAILQSVFGVAPASFIAVIGAAGLAIGLALKDSLSNVASGVMLVTLKPFRVGDIVTLNGQTGKCESVSIFQTRLRGADNQTIVLPNSTITNGEIINLTPDVRRRVELVIGIGYNDDIDKAKGLISALFDDKRILEDPAPDVVVYSLGDNSVNLGVRVHVANDDWFGVKCDLTERIKKSFDANGVSIPFPQRDVHVYHHVGADGEAIPAAALTTVSLDALQPPKKTPDKDPGPDVS</sequence>
<dbReference type="KEGG" id="psd:DSC_08905"/>
<dbReference type="EMBL" id="CP003093">
    <property type="protein sequence ID" value="AER56431.1"/>
    <property type="molecule type" value="Genomic_DNA"/>
</dbReference>
<dbReference type="InterPro" id="IPR045275">
    <property type="entry name" value="MscS_archaea/bacteria_type"/>
</dbReference>
<dbReference type="AlphaFoldDB" id="G7UVW2"/>
<dbReference type="InterPro" id="IPR023408">
    <property type="entry name" value="MscS_beta-dom_sf"/>
</dbReference>
<dbReference type="SUPFAM" id="SSF82861">
    <property type="entry name" value="Mechanosensitive channel protein MscS (YggB), transmembrane region"/>
    <property type="match status" value="1"/>
</dbReference>
<keyword evidence="7" id="KW-0813">Transport</keyword>
<dbReference type="InterPro" id="IPR006685">
    <property type="entry name" value="MscS_channel_2nd"/>
</dbReference>
<keyword evidence="11" id="KW-1185">Reference proteome</keyword>
<feature type="transmembrane region" description="Helical" evidence="7">
    <location>
        <begin position="20"/>
        <end position="38"/>
    </location>
</feature>
<feature type="transmembrane region" description="Helical" evidence="7">
    <location>
        <begin position="85"/>
        <end position="105"/>
    </location>
</feature>
<dbReference type="SUPFAM" id="SSF50182">
    <property type="entry name" value="Sm-like ribonucleoproteins"/>
    <property type="match status" value="1"/>
</dbReference>
<dbReference type="InterPro" id="IPR011014">
    <property type="entry name" value="MscS_channel_TM-2"/>
</dbReference>
<keyword evidence="7" id="KW-0407">Ion channel</keyword>
<dbReference type="PANTHER" id="PTHR30221">
    <property type="entry name" value="SMALL-CONDUCTANCE MECHANOSENSITIVE CHANNEL"/>
    <property type="match status" value="1"/>
</dbReference>
<keyword evidence="7" id="KW-0997">Cell inner membrane</keyword>
<keyword evidence="6 7" id="KW-0472">Membrane</keyword>
<dbReference type="InterPro" id="IPR049278">
    <property type="entry name" value="MS_channel_C"/>
</dbReference>
<dbReference type="HOGENOM" id="CLU_037945_1_1_6"/>
<dbReference type="InterPro" id="IPR011066">
    <property type="entry name" value="MscS_channel_C_sf"/>
</dbReference>
<comment type="function">
    <text evidence="7">Mechanosensitive channel that participates in the regulation of osmotic pressure changes within the cell, opening in response to stretch forces in the membrane lipid bilayer, without the need for other proteins. Contributes to normal resistance to hypoosmotic shock. Forms an ion channel of 1.0 nanosiemens conductance with a slight preference for anions.</text>
</comment>
<evidence type="ECO:0000259" key="9">
    <source>
        <dbReference type="Pfam" id="PF21082"/>
    </source>
</evidence>
<dbReference type="GO" id="GO:0005886">
    <property type="term" value="C:plasma membrane"/>
    <property type="evidence" value="ECO:0007669"/>
    <property type="project" value="UniProtKB-SubCell"/>
</dbReference>
<keyword evidence="4 7" id="KW-0812">Transmembrane</keyword>
<dbReference type="InterPro" id="IPR010920">
    <property type="entry name" value="LSM_dom_sf"/>
</dbReference>
<name>G7UVW2_PSEUP</name>
<evidence type="ECO:0000256" key="6">
    <source>
        <dbReference type="ARBA" id="ARBA00023136"/>
    </source>
</evidence>
<evidence type="ECO:0000313" key="11">
    <source>
        <dbReference type="Proteomes" id="UP000005870"/>
    </source>
</evidence>
<evidence type="ECO:0000259" key="8">
    <source>
        <dbReference type="Pfam" id="PF00924"/>
    </source>
</evidence>
<dbReference type="Gene3D" id="2.30.30.60">
    <property type="match status" value="1"/>
</dbReference>
<proteinExistence type="inferred from homology"/>
<keyword evidence="5 7" id="KW-1133">Transmembrane helix</keyword>
<accession>G7UVW2</accession>
<dbReference type="PANTHER" id="PTHR30221:SF1">
    <property type="entry name" value="SMALL-CONDUCTANCE MECHANOSENSITIVE CHANNEL"/>
    <property type="match status" value="1"/>
</dbReference>
<evidence type="ECO:0000256" key="1">
    <source>
        <dbReference type="ARBA" id="ARBA00004651"/>
    </source>
</evidence>
<dbReference type="Gene3D" id="3.30.70.100">
    <property type="match status" value="1"/>
</dbReference>
<dbReference type="Pfam" id="PF21082">
    <property type="entry name" value="MS_channel_3rd"/>
    <property type="match status" value="1"/>
</dbReference>
<keyword evidence="3" id="KW-1003">Cell membrane</keyword>
<evidence type="ECO:0000256" key="7">
    <source>
        <dbReference type="RuleBase" id="RU369025"/>
    </source>
</evidence>
<comment type="caution">
    <text evidence="7">Lacks conserved residue(s) required for the propagation of feature annotation.</text>
</comment>
<feature type="transmembrane region" description="Helical" evidence="7">
    <location>
        <begin position="58"/>
        <end position="79"/>
    </location>
</feature>
<evidence type="ECO:0000256" key="3">
    <source>
        <dbReference type="ARBA" id="ARBA00022475"/>
    </source>
</evidence>
<organism evidence="10 11">
    <name type="scientific">Pseudoxanthomonas spadix (strain BD-a59)</name>
    <dbReference type="NCBI Taxonomy" id="1045855"/>
    <lineage>
        <taxon>Bacteria</taxon>
        <taxon>Pseudomonadati</taxon>
        <taxon>Pseudomonadota</taxon>
        <taxon>Gammaproteobacteria</taxon>
        <taxon>Lysobacterales</taxon>
        <taxon>Lysobacteraceae</taxon>
        <taxon>Pseudoxanthomonas</taxon>
    </lineage>
</organism>
<dbReference type="OrthoDB" id="9809206at2"/>
<dbReference type="Pfam" id="PF00924">
    <property type="entry name" value="MS_channel_2nd"/>
    <property type="match status" value="1"/>
</dbReference>
<keyword evidence="7" id="KW-0406">Ion transport</keyword>
<dbReference type="GO" id="GO:0008381">
    <property type="term" value="F:mechanosensitive monoatomic ion channel activity"/>
    <property type="evidence" value="ECO:0007669"/>
    <property type="project" value="InterPro"/>
</dbReference>
<dbReference type="Proteomes" id="UP000005870">
    <property type="component" value="Chromosome"/>
</dbReference>
<evidence type="ECO:0000256" key="4">
    <source>
        <dbReference type="ARBA" id="ARBA00022692"/>
    </source>
</evidence>
<evidence type="ECO:0000313" key="10">
    <source>
        <dbReference type="EMBL" id="AER56431.1"/>
    </source>
</evidence>
<dbReference type="SUPFAM" id="SSF82689">
    <property type="entry name" value="Mechanosensitive channel protein MscS (YggB), C-terminal domain"/>
    <property type="match status" value="1"/>
</dbReference>